<dbReference type="EMBL" id="UYWY01020795">
    <property type="protein sequence ID" value="VDM42569.1"/>
    <property type="molecule type" value="Genomic_DNA"/>
</dbReference>
<dbReference type="AlphaFoldDB" id="A0A0B2W1S1"/>
<dbReference type="STRING" id="6265.A0A0B2W1S1"/>
<gene>
    <name evidence="7" type="primary">mrpl15</name>
    <name evidence="7" type="ORF">Tcan_18410</name>
    <name evidence="8" type="ORF">TCNE_LOCUS11248</name>
</gene>
<evidence type="ECO:0000256" key="3">
    <source>
        <dbReference type="ARBA" id="ARBA00023274"/>
    </source>
</evidence>
<dbReference type="EMBL" id="JPKZ01000400">
    <property type="protein sequence ID" value="KHN87599.1"/>
    <property type="molecule type" value="Genomic_DNA"/>
</dbReference>
<dbReference type="InterPro" id="IPR005749">
    <property type="entry name" value="Ribosomal_uL15_bac-type"/>
</dbReference>
<dbReference type="PANTHER" id="PTHR12934:SF11">
    <property type="entry name" value="LARGE RIBOSOMAL SUBUNIT PROTEIN UL15M"/>
    <property type="match status" value="1"/>
</dbReference>
<dbReference type="SUPFAM" id="SSF52080">
    <property type="entry name" value="Ribosomal proteins L15p and L18e"/>
    <property type="match status" value="1"/>
</dbReference>
<reference evidence="8" key="2">
    <citation type="submission" date="2018-11" db="EMBL/GenBank/DDBJ databases">
        <authorList>
            <consortium name="Pathogen Informatics"/>
        </authorList>
    </citation>
    <scope>NUCLEOTIDE SEQUENCE [LARGE SCALE GENOMIC DNA]</scope>
</reference>
<dbReference type="GO" id="GO:0003735">
    <property type="term" value="F:structural constituent of ribosome"/>
    <property type="evidence" value="ECO:0007669"/>
    <property type="project" value="InterPro"/>
</dbReference>
<evidence type="ECO:0000313" key="8">
    <source>
        <dbReference type="EMBL" id="VDM42569.1"/>
    </source>
</evidence>
<dbReference type="GO" id="GO:0005762">
    <property type="term" value="C:mitochondrial large ribosomal subunit"/>
    <property type="evidence" value="ECO:0007669"/>
    <property type="project" value="TreeGrafter"/>
</dbReference>
<sequence length="304" mass="34790">MASKTSISASERALRYIENTSRIKLQDLRDNPGARSKARQVRKWMNQAGKTRGELQHAAKPPLGWIWGDFFRPWHRMFPGEKSFNGDINLRREYPPLSLIELQRLIDLGWLNTSRLIDITALCNTKQYRCDPSLRQFGVQLTDQGAERFSSVVDLEVQWASETAIAAVERAGGCIRTAYYDIASLEAAVDPEKWFHAGKPIPRRKAPPESLLPYYTDARNRGYLASEAEIEKEEFNLGQLMGYNRVKSEREWERKKPDQVFIGLPSGSLVSLVDQKVFSPTHPVLRKYYGIDDDNSEQLADHAY</sequence>
<comment type="similarity">
    <text evidence="1">Belongs to the universal ribosomal protein uL15 family.</text>
</comment>
<keyword evidence="2 7" id="KW-0689">Ribosomal protein</keyword>
<organism evidence="7 9">
    <name type="scientific">Toxocara canis</name>
    <name type="common">Canine roundworm</name>
    <dbReference type="NCBI Taxonomy" id="6265"/>
    <lineage>
        <taxon>Eukaryota</taxon>
        <taxon>Metazoa</taxon>
        <taxon>Ecdysozoa</taxon>
        <taxon>Nematoda</taxon>
        <taxon>Chromadorea</taxon>
        <taxon>Rhabditida</taxon>
        <taxon>Spirurina</taxon>
        <taxon>Ascaridomorpha</taxon>
        <taxon>Ascaridoidea</taxon>
        <taxon>Toxocaridae</taxon>
        <taxon>Toxocara</taxon>
    </lineage>
</organism>
<accession>A0A0B2W1S1</accession>
<evidence type="ECO:0000259" key="6">
    <source>
        <dbReference type="Pfam" id="PF00828"/>
    </source>
</evidence>
<evidence type="ECO:0000256" key="1">
    <source>
        <dbReference type="ARBA" id="ARBA00007320"/>
    </source>
</evidence>
<reference evidence="7 9" key="1">
    <citation type="submission" date="2014-11" db="EMBL/GenBank/DDBJ databases">
        <title>Genetic blueprint of the zoonotic pathogen Toxocara canis.</title>
        <authorList>
            <person name="Zhu X.-Q."/>
            <person name="Korhonen P.K."/>
            <person name="Cai H."/>
            <person name="Young N.D."/>
            <person name="Nejsum P."/>
            <person name="von Samson-Himmelstjerna G."/>
            <person name="Boag P.R."/>
            <person name="Tan P."/>
            <person name="Li Q."/>
            <person name="Min J."/>
            <person name="Yang Y."/>
            <person name="Wang X."/>
            <person name="Fang X."/>
            <person name="Hall R.S."/>
            <person name="Hofmann A."/>
            <person name="Sternberg P.W."/>
            <person name="Jex A.R."/>
            <person name="Gasser R.B."/>
        </authorList>
    </citation>
    <scope>NUCLEOTIDE SEQUENCE [LARGE SCALE GENOMIC DNA]</scope>
    <source>
        <strain evidence="7">PN_DK_2014</strain>
    </source>
</reference>
<dbReference type="PANTHER" id="PTHR12934">
    <property type="entry name" value="50S RIBOSOMAL PROTEIN L15"/>
    <property type="match status" value="1"/>
</dbReference>
<dbReference type="InterPro" id="IPR036227">
    <property type="entry name" value="Ribosomal_uL15/eL18_sf"/>
</dbReference>
<evidence type="ECO:0000256" key="4">
    <source>
        <dbReference type="ARBA" id="ARBA00035299"/>
    </source>
</evidence>
<dbReference type="OrthoDB" id="361383at2759"/>
<protein>
    <recommendedName>
        <fullName evidence="4">Large ribosomal subunit protein uL15m</fullName>
    </recommendedName>
    <alternativeName>
        <fullName evidence="5">39S ribosomal protein L15, mitochondrial</fullName>
    </alternativeName>
</protein>
<evidence type="ECO:0000313" key="7">
    <source>
        <dbReference type="EMBL" id="KHN87599.1"/>
    </source>
</evidence>
<name>A0A0B2W1S1_TOXCA</name>
<evidence type="ECO:0000313" key="9">
    <source>
        <dbReference type="Proteomes" id="UP000031036"/>
    </source>
</evidence>
<dbReference type="Pfam" id="PF00828">
    <property type="entry name" value="Ribosomal_L27A"/>
    <property type="match status" value="1"/>
</dbReference>
<evidence type="ECO:0000256" key="5">
    <source>
        <dbReference type="ARBA" id="ARBA00035423"/>
    </source>
</evidence>
<proteinExistence type="inferred from homology"/>
<dbReference type="InterPro" id="IPR021131">
    <property type="entry name" value="Ribosomal_uL15/eL18"/>
</dbReference>
<dbReference type="Proteomes" id="UP000031036">
    <property type="component" value="Unassembled WGS sequence"/>
</dbReference>
<dbReference type="OMA" id="EPGWLVN"/>
<feature type="domain" description="Large ribosomal subunit protein uL15/eL18" evidence="6">
    <location>
        <begin position="97"/>
        <end position="174"/>
    </location>
</feature>
<keyword evidence="9" id="KW-1185">Reference proteome</keyword>
<keyword evidence="3" id="KW-0687">Ribonucleoprotein</keyword>
<dbReference type="GO" id="GO:0006412">
    <property type="term" value="P:translation"/>
    <property type="evidence" value="ECO:0007669"/>
    <property type="project" value="InterPro"/>
</dbReference>
<evidence type="ECO:0000256" key="2">
    <source>
        <dbReference type="ARBA" id="ARBA00022980"/>
    </source>
</evidence>